<feature type="region of interest" description="Disordered" evidence="1">
    <location>
        <begin position="420"/>
        <end position="446"/>
    </location>
</feature>
<name>A0A6A3ZUH5_9STRA</name>
<dbReference type="PANTHER" id="PTHR46586:SF3">
    <property type="entry name" value="ANKYRIN REPEAT-CONTAINING PROTEIN"/>
    <property type="match status" value="1"/>
</dbReference>
<sequence>MAPEGHQVPIRAAAGGHIEALQYLRERGYCKEKEVGVLVKAAEVGHLNLVRWIIEQDWEDEDMDTDGGSDCEDVFSLGTIDSPKVRRTYHTSLGGEASLAIHAAAINGYLEVAQYLYAGTDKPLDAEEEETENRRLTSRKHILKRTLGQKNNAQRVSGETMFLAAQRRFFDVVQWLFTEFSADPTINLFWVSGHNEELLFDSTVDAAAANGHVEIVQYLLRADSATEVTTDSEQKQKRRRLHRFPDFAKELTDELTAAPCLRIKMLGVCGGVSHSFWGEAEGDIRDIDVHSPMASTPTSPLLAVALLFRSKPQFAGIDHVVHAVSAFADSSVELPLATASRFGSVALLERIWSSSVDLEPGGRSLWSVRRLLRVYPLYNKLQFTLSLLAAVQANSVEVVRWLFERFPDYGVRRGRWRSFASSGRTAPPSIMTRKSKKKMENGTRRR</sequence>
<proteinExistence type="predicted"/>
<protein>
    <submittedName>
        <fullName evidence="2">Uncharacterized protein</fullName>
    </submittedName>
</protein>
<dbReference type="PANTHER" id="PTHR46586">
    <property type="entry name" value="ANKYRIN REPEAT-CONTAINING PROTEIN"/>
    <property type="match status" value="1"/>
</dbReference>
<evidence type="ECO:0000313" key="3">
    <source>
        <dbReference type="Proteomes" id="UP000440367"/>
    </source>
</evidence>
<dbReference type="InterPro" id="IPR052050">
    <property type="entry name" value="SecEffector_AnkRepeat"/>
</dbReference>
<comment type="caution">
    <text evidence="2">The sequence shown here is derived from an EMBL/GenBank/DDBJ whole genome shotgun (WGS) entry which is preliminary data.</text>
</comment>
<dbReference type="SUPFAM" id="SSF48403">
    <property type="entry name" value="Ankyrin repeat"/>
    <property type="match status" value="1"/>
</dbReference>
<reference evidence="2 3" key="1">
    <citation type="submission" date="2018-08" db="EMBL/GenBank/DDBJ databases">
        <title>Genomic investigation of the strawberry pathogen Phytophthora fragariae indicates pathogenicity is determined by transcriptional variation in three key races.</title>
        <authorList>
            <person name="Adams T.M."/>
            <person name="Armitage A.D."/>
            <person name="Sobczyk M.K."/>
            <person name="Bates H.J."/>
            <person name="Dunwell J.M."/>
            <person name="Nellist C.F."/>
            <person name="Harrison R.J."/>
        </authorList>
    </citation>
    <scope>NUCLEOTIDE SEQUENCE [LARGE SCALE GENOMIC DNA]</scope>
    <source>
        <strain evidence="2 3">BC-1</strain>
    </source>
</reference>
<gene>
    <name evidence="2" type="ORF">PF002_g10041</name>
</gene>
<evidence type="ECO:0000256" key="1">
    <source>
        <dbReference type="SAM" id="MobiDB-lite"/>
    </source>
</evidence>
<dbReference type="Gene3D" id="1.25.40.20">
    <property type="entry name" value="Ankyrin repeat-containing domain"/>
    <property type="match status" value="1"/>
</dbReference>
<accession>A0A6A3ZUH5</accession>
<dbReference type="EMBL" id="QXGD01000431">
    <property type="protein sequence ID" value="KAE9239892.1"/>
    <property type="molecule type" value="Genomic_DNA"/>
</dbReference>
<organism evidence="2 3">
    <name type="scientific">Phytophthora fragariae</name>
    <dbReference type="NCBI Taxonomy" id="53985"/>
    <lineage>
        <taxon>Eukaryota</taxon>
        <taxon>Sar</taxon>
        <taxon>Stramenopiles</taxon>
        <taxon>Oomycota</taxon>
        <taxon>Peronosporomycetes</taxon>
        <taxon>Peronosporales</taxon>
        <taxon>Peronosporaceae</taxon>
        <taxon>Phytophthora</taxon>
    </lineage>
</organism>
<evidence type="ECO:0000313" key="2">
    <source>
        <dbReference type="EMBL" id="KAE9239892.1"/>
    </source>
</evidence>
<dbReference type="InterPro" id="IPR036770">
    <property type="entry name" value="Ankyrin_rpt-contain_sf"/>
</dbReference>
<dbReference type="Proteomes" id="UP000440367">
    <property type="component" value="Unassembled WGS sequence"/>
</dbReference>
<dbReference type="AlphaFoldDB" id="A0A6A3ZUH5"/>